<comment type="caution">
    <text evidence="2">The sequence shown here is derived from an EMBL/GenBank/DDBJ whole genome shotgun (WGS) entry which is preliminary data.</text>
</comment>
<dbReference type="OrthoDB" id="2435299at2759"/>
<protein>
    <submittedName>
        <fullName evidence="2">9890_t:CDS:1</fullName>
    </submittedName>
</protein>
<evidence type="ECO:0000313" key="3">
    <source>
        <dbReference type="Proteomes" id="UP000789342"/>
    </source>
</evidence>
<feature type="compositionally biased region" description="Basic and acidic residues" evidence="1">
    <location>
        <begin position="89"/>
        <end position="99"/>
    </location>
</feature>
<feature type="compositionally biased region" description="Polar residues" evidence="1">
    <location>
        <begin position="24"/>
        <end position="34"/>
    </location>
</feature>
<accession>A0A9N9NF38</accession>
<evidence type="ECO:0000256" key="1">
    <source>
        <dbReference type="SAM" id="MobiDB-lite"/>
    </source>
</evidence>
<gene>
    <name evidence="2" type="ORF">AMORRO_LOCUS13679</name>
</gene>
<organism evidence="2 3">
    <name type="scientific">Acaulospora morrowiae</name>
    <dbReference type="NCBI Taxonomy" id="94023"/>
    <lineage>
        <taxon>Eukaryota</taxon>
        <taxon>Fungi</taxon>
        <taxon>Fungi incertae sedis</taxon>
        <taxon>Mucoromycota</taxon>
        <taxon>Glomeromycotina</taxon>
        <taxon>Glomeromycetes</taxon>
        <taxon>Diversisporales</taxon>
        <taxon>Acaulosporaceae</taxon>
        <taxon>Acaulospora</taxon>
    </lineage>
</organism>
<feature type="non-terminal residue" evidence="2">
    <location>
        <position position="416"/>
    </location>
</feature>
<sequence length="416" mass="47986">MPPRKKKQNVQESVTKNSKKHPLNNITNKLQTRSSTRKTTKVGSKTTIIPVQSTDLFPKKRQKITNQNMGQLVAKNINVQKQGEQIEEIIKDNSDKEESSTTFEENSDEEKNQEEGSDLKSTLNYAINDIFVDDSNFSNELSENESNIMTDIPSMTIQDNENDSCQHYQREKTLEFRNLSNEFEIALWIAQHPKILNLATSIQNAMVADVVTGKTNKKISLHNVHSLYNPISFEPSSSEINQHIKFQLQEECKALFLRTRNNTTELYEELIVQVCKISKTDSRMGSLIKDVSGWYDTYRYKFHTGIIKLANEFSITHEWEEPSINELAEFVTEEVWRQLLYLHLKATDQLKLKKDKTIITKLGTFVCQVIKVVLIAQRCEKNTRNVIRKCDEYTIDLAIPTKLGIVKLLPVRELLD</sequence>
<feature type="compositionally biased region" description="Basic and acidic residues" evidence="1">
    <location>
        <begin position="109"/>
        <end position="118"/>
    </location>
</feature>
<evidence type="ECO:0000313" key="2">
    <source>
        <dbReference type="EMBL" id="CAG8726233.1"/>
    </source>
</evidence>
<feature type="region of interest" description="Disordered" evidence="1">
    <location>
        <begin position="89"/>
        <end position="118"/>
    </location>
</feature>
<name>A0A9N9NF38_9GLOM</name>
<proteinExistence type="predicted"/>
<reference evidence="2" key="1">
    <citation type="submission" date="2021-06" db="EMBL/GenBank/DDBJ databases">
        <authorList>
            <person name="Kallberg Y."/>
            <person name="Tangrot J."/>
            <person name="Rosling A."/>
        </authorList>
    </citation>
    <scope>NUCLEOTIDE SEQUENCE</scope>
    <source>
        <strain evidence="2">CL551</strain>
    </source>
</reference>
<dbReference type="EMBL" id="CAJVPV010024364">
    <property type="protein sequence ID" value="CAG8726233.1"/>
    <property type="molecule type" value="Genomic_DNA"/>
</dbReference>
<keyword evidence="3" id="KW-1185">Reference proteome</keyword>
<dbReference type="Proteomes" id="UP000789342">
    <property type="component" value="Unassembled WGS sequence"/>
</dbReference>
<feature type="region of interest" description="Disordered" evidence="1">
    <location>
        <begin position="1"/>
        <end position="46"/>
    </location>
</feature>
<dbReference type="AlphaFoldDB" id="A0A9N9NF38"/>